<evidence type="ECO:0000313" key="1">
    <source>
        <dbReference type="EMBL" id="GFU12737.1"/>
    </source>
</evidence>
<proteinExistence type="predicted"/>
<evidence type="ECO:0000313" key="2">
    <source>
        <dbReference type="Proteomes" id="UP000887013"/>
    </source>
</evidence>
<dbReference type="OrthoDB" id="6420136at2759"/>
<comment type="caution">
    <text evidence="1">The sequence shown here is derived from an EMBL/GenBank/DDBJ whole genome shotgun (WGS) entry which is preliminary data.</text>
</comment>
<protein>
    <submittedName>
        <fullName evidence="1">Uncharacterized protein</fullName>
    </submittedName>
</protein>
<keyword evidence="2" id="KW-1185">Reference proteome</keyword>
<reference evidence="1" key="1">
    <citation type="submission" date="2020-08" db="EMBL/GenBank/DDBJ databases">
        <title>Multicomponent nature underlies the extraordinary mechanical properties of spider dragline silk.</title>
        <authorList>
            <person name="Kono N."/>
            <person name="Nakamura H."/>
            <person name="Mori M."/>
            <person name="Yoshida Y."/>
            <person name="Ohtoshi R."/>
            <person name="Malay A.D."/>
            <person name="Moran D.A.P."/>
            <person name="Tomita M."/>
            <person name="Numata K."/>
            <person name="Arakawa K."/>
        </authorList>
    </citation>
    <scope>NUCLEOTIDE SEQUENCE</scope>
</reference>
<name>A0A8X6UFT5_NEPPI</name>
<accession>A0A8X6UFT5</accession>
<dbReference type="AlphaFoldDB" id="A0A8X6UFT5"/>
<gene>
    <name evidence="1" type="primary">AVEN_12708_1</name>
    <name evidence="1" type="ORF">NPIL_332131</name>
</gene>
<organism evidence="1 2">
    <name type="scientific">Nephila pilipes</name>
    <name type="common">Giant wood spider</name>
    <name type="synonym">Nephila maculata</name>
    <dbReference type="NCBI Taxonomy" id="299642"/>
    <lineage>
        <taxon>Eukaryota</taxon>
        <taxon>Metazoa</taxon>
        <taxon>Ecdysozoa</taxon>
        <taxon>Arthropoda</taxon>
        <taxon>Chelicerata</taxon>
        <taxon>Arachnida</taxon>
        <taxon>Araneae</taxon>
        <taxon>Araneomorphae</taxon>
        <taxon>Entelegynae</taxon>
        <taxon>Araneoidea</taxon>
        <taxon>Nephilidae</taxon>
        <taxon>Nephila</taxon>
    </lineage>
</organism>
<sequence>MYHLLPATEDRWVVCLTVQDSPRWAVKPRDKSAVAANSLRREICLLSHGLLSARILDFDHETLDKYSPSNGLTHLGQNTISSSAIIAQLP</sequence>
<dbReference type="Proteomes" id="UP000887013">
    <property type="component" value="Unassembled WGS sequence"/>
</dbReference>
<dbReference type="EMBL" id="BMAW01078842">
    <property type="protein sequence ID" value="GFU12737.1"/>
    <property type="molecule type" value="Genomic_DNA"/>
</dbReference>